<dbReference type="EMBL" id="VBOT01000002">
    <property type="protein sequence ID" value="TMQ54210.1"/>
    <property type="molecule type" value="Genomic_DNA"/>
</dbReference>
<dbReference type="Gene3D" id="2.60.40.10">
    <property type="entry name" value="Immunoglobulins"/>
    <property type="match status" value="4"/>
</dbReference>
<feature type="domain" description="IPT/TIG" evidence="5">
    <location>
        <begin position="504"/>
        <end position="582"/>
    </location>
</feature>
<gene>
    <name evidence="6" type="ORF">E6K73_00295</name>
</gene>
<evidence type="ECO:0000256" key="1">
    <source>
        <dbReference type="ARBA" id="ARBA00004613"/>
    </source>
</evidence>
<organism evidence="6 7">
    <name type="scientific">Eiseniibacteriota bacterium</name>
    <dbReference type="NCBI Taxonomy" id="2212470"/>
    <lineage>
        <taxon>Bacteria</taxon>
        <taxon>Candidatus Eiseniibacteriota</taxon>
    </lineage>
</organism>
<proteinExistence type="predicted"/>
<dbReference type="Pfam" id="PF13860">
    <property type="entry name" value="FlgD_ig"/>
    <property type="match status" value="1"/>
</dbReference>
<dbReference type="NCBIfam" id="NF033679">
    <property type="entry name" value="DNRLRE_dom"/>
    <property type="match status" value="1"/>
</dbReference>
<dbReference type="InterPro" id="IPR025965">
    <property type="entry name" value="FlgD/Vpr_Ig-like"/>
</dbReference>
<reference evidence="6 7" key="1">
    <citation type="journal article" date="2019" name="Nat. Microbiol.">
        <title>Mediterranean grassland soil C-N compound turnover is dependent on rainfall and depth, and is mediated by genomically divergent microorganisms.</title>
        <authorList>
            <person name="Diamond S."/>
            <person name="Andeer P.F."/>
            <person name="Li Z."/>
            <person name="Crits-Christoph A."/>
            <person name="Burstein D."/>
            <person name="Anantharaman K."/>
            <person name="Lane K.R."/>
            <person name="Thomas B.C."/>
            <person name="Pan C."/>
            <person name="Northen T.R."/>
            <person name="Banfield J.F."/>
        </authorList>
    </citation>
    <scope>NUCLEOTIDE SEQUENCE [LARGE SCALE GENOMIC DNA]</scope>
    <source>
        <strain evidence="6">WS_3</strain>
    </source>
</reference>
<dbReference type="InterPro" id="IPR002909">
    <property type="entry name" value="IPT_dom"/>
</dbReference>
<dbReference type="SMART" id="SM00429">
    <property type="entry name" value="IPT"/>
    <property type="match status" value="4"/>
</dbReference>
<evidence type="ECO:0000313" key="6">
    <source>
        <dbReference type="EMBL" id="TMQ54210.1"/>
    </source>
</evidence>
<comment type="caution">
    <text evidence="6">The sequence shown here is derived from an EMBL/GenBank/DDBJ whole genome shotgun (WGS) entry which is preliminary data.</text>
</comment>
<dbReference type="Gene3D" id="2.60.40.4070">
    <property type="match status" value="1"/>
</dbReference>
<dbReference type="InterPro" id="IPR013783">
    <property type="entry name" value="Ig-like_fold"/>
</dbReference>
<dbReference type="InterPro" id="IPR014756">
    <property type="entry name" value="Ig_E-set"/>
</dbReference>
<dbReference type="NCBIfam" id="NF012211">
    <property type="entry name" value="tand_rpt_95"/>
    <property type="match status" value="2"/>
</dbReference>
<feature type="chain" id="PRO_5021813469" evidence="4">
    <location>
        <begin position="26"/>
        <end position="1435"/>
    </location>
</feature>
<keyword evidence="3 4" id="KW-0732">Signal</keyword>
<evidence type="ECO:0000256" key="4">
    <source>
        <dbReference type="SAM" id="SignalP"/>
    </source>
</evidence>
<dbReference type="GO" id="GO:0005576">
    <property type="term" value="C:extracellular region"/>
    <property type="evidence" value="ECO:0007669"/>
    <property type="project" value="UniProtKB-SubCell"/>
</dbReference>
<dbReference type="Gene3D" id="2.60.40.3440">
    <property type="match status" value="2"/>
</dbReference>
<keyword evidence="2" id="KW-0964">Secreted</keyword>
<dbReference type="InterPro" id="IPR055372">
    <property type="entry name" value="CBM96"/>
</dbReference>
<evidence type="ECO:0000259" key="5">
    <source>
        <dbReference type="SMART" id="SM00429"/>
    </source>
</evidence>
<dbReference type="SUPFAM" id="SSF81296">
    <property type="entry name" value="E set domains"/>
    <property type="match status" value="4"/>
</dbReference>
<dbReference type="Pfam" id="PF17963">
    <property type="entry name" value="Big_9"/>
    <property type="match status" value="2"/>
</dbReference>
<name>A0A538SS49_UNCEI</name>
<dbReference type="Proteomes" id="UP000320184">
    <property type="component" value="Unassembled WGS sequence"/>
</dbReference>
<feature type="signal peptide" evidence="4">
    <location>
        <begin position="1"/>
        <end position="25"/>
    </location>
</feature>
<feature type="domain" description="IPT/TIG" evidence="5">
    <location>
        <begin position="423"/>
        <end position="502"/>
    </location>
</feature>
<feature type="domain" description="IPT/TIG" evidence="5">
    <location>
        <begin position="585"/>
        <end position="664"/>
    </location>
</feature>
<dbReference type="CDD" id="cd00102">
    <property type="entry name" value="IPT"/>
    <property type="match status" value="1"/>
</dbReference>
<evidence type="ECO:0000256" key="2">
    <source>
        <dbReference type="ARBA" id="ARBA00022525"/>
    </source>
</evidence>
<accession>A0A538SS49</accession>
<dbReference type="Pfam" id="PF01833">
    <property type="entry name" value="TIG"/>
    <property type="match status" value="4"/>
</dbReference>
<feature type="domain" description="IPT/TIG" evidence="5">
    <location>
        <begin position="666"/>
        <end position="750"/>
    </location>
</feature>
<evidence type="ECO:0000313" key="7">
    <source>
        <dbReference type="Proteomes" id="UP000320184"/>
    </source>
</evidence>
<evidence type="ECO:0000256" key="3">
    <source>
        <dbReference type="ARBA" id="ARBA00022729"/>
    </source>
</evidence>
<comment type="subcellular location">
    <subcellularLocation>
        <location evidence="1">Secreted</location>
    </subcellularLocation>
</comment>
<sequence>MTQPNRSISRGKVFAPVALAGLVLAGSVARVGSANASAGYRDFNFGSTVSNTPTGEKPESKLWWNDGSWWGSLWDPGTNRHTIQRFDTATQSWTSTGTAIDPRSSSRGDALWDGTHLYVVSHIFTTSGGSTTSSNAGRLYRYSYNPGSRTYSLDSGFPVNVNLSKSETLVIDKDSTGRLWVTWTEGGKVKVNRTVGSDLAWGQPYDLPVQGNSVTSDDISSIATFGSGRIGLMWSNQNDKKMYFAVHLDGNPDTQWEPREDAVADKSLGAVADDHINLKMSCDGSGALYTVTKTSLDNSSDPLIFVSKRDASGTWSRHVFGTHSDNHTRPILLIDGNAGVAYVFAMSDHGGRQIIYVKSASLADLNFPTGLGTPFIDSSSDGMVNNPTSTKQCLSGTTGLLVLASDQNTHYYLHNYLSLGPAAPFIASFSPSSGIVGSEITLTGSHFTGATAVAFNGTAASTFTIDSDTQIQATVPSGAATGPISVSGPGGNGLSAASFVVITAPAIASFGPSSGATGTQVTISGTGFAGTTSVTFGGVSSQYTVDSNAQIRATVPSGAVTGRIEVTNPAGAIQSAQDFTVTPPPPVVDSFQPSSGVASTEVTLTGSYLTGANAVAFNGTPAATFTVDSDNQLRAVVPSGATTGSIRVTTPYGTASSATSFTVFTPPSIASFTPSNGLAGTQVTLSGSGFIGTSDVTFGGVSSQYTVDNDSRIRATVPPGAATGRIVVTNPAGIAQSAQDFVVPLSLTFAAAADAYVSSSKTNNNFGTATHLRARQSGTSYKSYLRFVVSGISGTVLSAKLRLYAADGSSDAGSFYAVSNNYLGTPNPWTETGITWNNGPSLSGTPLATAGSVAVGTWAELDVTTSIAGDGTYCYGVLNHSSDQVTYNSKEASSNPPQLVLLVQQGSSSQNTPPVANADSYSTDEDVALTVPAPGVLGNDNDPDGDPLGVSGSSLPAHGTLGMAANGGFTYTPQANYNGSDSFTYAIGDGRGSTATATVSLTINPVNDPPVAHPDSWSATAGQTLTVAAPGVLANDVDVDGDPMSAVLVTDVSHGTLALNANGSFTYTPAAGFTGTDSFTCGTTDGLAVSAVASVALPVGGGAGGGPVVFEEVQSGGSTGVATVSTSNSLAAVSGELYLAAVACKSSTAVTAVSGLGLTWTRVRSQCGGRAQTSVEVWVGSGTPTAGTVTATLQKAATNAVIMVARYSGADPTSPLGNSLSGNPLGLSGPCSGGVDNTTFAFNLPTASGSLVFGAVASRSHPLTPGAGYVKRGQVFQGVDSGTMASVSVVDKAALGDTTLFDGTFDSTTDWAVAAVEIRRASLAAQSVTSDATASSTGMPDDLLPLSFRIFPNPFGGAGTWIEYALPSDQWVEASVFNVQGRRVRTLASGHQAAGKQRLYWDGRNDRGTDSGPGVYFLRTRVGSALRTYRVVMRR</sequence>
<protein>
    <submittedName>
        <fullName evidence="6">Tandem-95 repeat protein</fullName>
    </submittedName>
</protein>
<dbReference type="Pfam" id="PF24517">
    <property type="entry name" value="CBM96"/>
    <property type="match status" value="1"/>
</dbReference>